<dbReference type="AlphaFoldDB" id="A0A6A3WJ79"/>
<evidence type="ECO:0000313" key="9">
    <source>
        <dbReference type="Proteomes" id="UP000437068"/>
    </source>
</evidence>
<evidence type="ECO:0000313" key="5">
    <source>
        <dbReference type="EMBL" id="KAE9287650.1"/>
    </source>
</evidence>
<evidence type="ECO:0000313" key="4">
    <source>
        <dbReference type="EMBL" id="KAE9234017.1"/>
    </source>
</evidence>
<dbReference type="Proteomes" id="UP000437068">
    <property type="component" value="Unassembled WGS sequence"/>
</dbReference>
<dbReference type="EMBL" id="QXGE01001842">
    <property type="protein sequence ID" value="KAE9287650.1"/>
    <property type="molecule type" value="Genomic_DNA"/>
</dbReference>
<dbReference type="Proteomes" id="UP000429523">
    <property type="component" value="Unassembled WGS sequence"/>
</dbReference>
<dbReference type="EMBL" id="QXGF01001931">
    <property type="protein sequence ID" value="KAE8926998.1"/>
    <property type="molecule type" value="Genomic_DNA"/>
</dbReference>
<protein>
    <submittedName>
        <fullName evidence="3">Uncharacterized protein</fullName>
    </submittedName>
</protein>
<evidence type="ECO:0000313" key="12">
    <source>
        <dbReference type="Proteomes" id="UP000486351"/>
    </source>
</evidence>
<accession>A0A6A3WJ79</accession>
<evidence type="ECO:0000313" key="1">
    <source>
        <dbReference type="EMBL" id="KAE8926998.1"/>
    </source>
</evidence>
<dbReference type="Proteomes" id="UP000476176">
    <property type="component" value="Unassembled WGS sequence"/>
</dbReference>
<reference evidence="7 8" key="1">
    <citation type="submission" date="2018-08" db="EMBL/GenBank/DDBJ databases">
        <title>Genomic investigation of the strawberry pathogen Phytophthora fragariae indicates pathogenicity is determined by transcriptional variation in three key races.</title>
        <authorList>
            <person name="Adams T.M."/>
            <person name="Armitage A.D."/>
            <person name="Sobczyk M.K."/>
            <person name="Bates H.J."/>
            <person name="Dunwell J.M."/>
            <person name="Nellist C.F."/>
            <person name="Harrison R.J."/>
        </authorList>
    </citation>
    <scope>NUCLEOTIDE SEQUENCE [LARGE SCALE GENOMIC DNA]</scope>
    <source>
        <strain evidence="5 9">A4</strain>
        <strain evidence="4 11">BC-23</strain>
        <strain evidence="3 8">NOV-27</strain>
        <strain evidence="2 10">NOV-5</strain>
        <strain evidence="6 12">NOV-77</strain>
        <strain evidence="1 7">NOV-9</strain>
    </source>
</reference>
<keyword evidence="8" id="KW-1185">Reference proteome</keyword>
<name>A0A6A3WJ79_9STRA</name>
<dbReference type="Proteomes" id="UP000486351">
    <property type="component" value="Unassembled WGS sequence"/>
</dbReference>
<evidence type="ECO:0000313" key="3">
    <source>
        <dbReference type="EMBL" id="KAE9183710.1"/>
    </source>
</evidence>
<dbReference type="EMBL" id="QXFY01000214">
    <property type="protein sequence ID" value="KAE9351863.1"/>
    <property type="molecule type" value="Genomic_DNA"/>
</dbReference>
<evidence type="ECO:0000313" key="8">
    <source>
        <dbReference type="Proteomes" id="UP000433483"/>
    </source>
</evidence>
<evidence type="ECO:0000313" key="7">
    <source>
        <dbReference type="Proteomes" id="UP000429523"/>
    </source>
</evidence>
<sequence>MNTQLSSGTGTCTGTVYLSTCCNGRLTPSSTKWSPLQQLRALRSSAERIARISAGLAARRVTIPDAGGTHT</sequence>
<dbReference type="Proteomes" id="UP000440732">
    <property type="component" value="Unassembled WGS sequence"/>
</dbReference>
<dbReference type="Proteomes" id="UP000433483">
    <property type="component" value="Unassembled WGS sequence"/>
</dbReference>
<evidence type="ECO:0000313" key="6">
    <source>
        <dbReference type="EMBL" id="KAE9351863.1"/>
    </source>
</evidence>
<gene>
    <name evidence="5" type="ORF">PF001_g20880</name>
    <name evidence="4" type="ORF">PF004_g9507</name>
    <name evidence="3" type="ORF">PF005_g21973</name>
    <name evidence="2" type="ORF">PF006_g21028</name>
    <name evidence="6" type="ORF">PF008_g5730</name>
    <name evidence="1" type="ORF">PF009_g22821</name>
</gene>
<comment type="caution">
    <text evidence="3">The sequence shown here is derived from an EMBL/GenBank/DDBJ whole genome shotgun (WGS) entry which is preliminary data.</text>
</comment>
<organism evidence="3 8">
    <name type="scientific">Phytophthora fragariae</name>
    <dbReference type="NCBI Taxonomy" id="53985"/>
    <lineage>
        <taxon>Eukaryota</taxon>
        <taxon>Sar</taxon>
        <taxon>Stramenopiles</taxon>
        <taxon>Oomycota</taxon>
        <taxon>Peronosporomycetes</taxon>
        <taxon>Peronosporales</taxon>
        <taxon>Peronosporaceae</taxon>
        <taxon>Phytophthora</taxon>
    </lineage>
</organism>
<evidence type="ECO:0000313" key="10">
    <source>
        <dbReference type="Proteomes" id="UP000440732"/>
    </source>
</evidence>
<dbReference type="EMBL" id="QXGC01000468">
    <property type="protein sequence ID" value="KAE9234017.1"/>
    <property type="molecule type" value="Genomic_DNA"/>
</dbReference>
<dbReference type="EMBL" id="QXGA01001900">
    <property type="protein sequence ID" value="KAE9107732.1"/>
    <property type="molecule type" value="Genomic_DNA"/>
</dbReference>
<evidence type="ECO:0000313" key="2">
    <source>
        <dbReference type="EMBL" id="KAE9107732.1"/>
    </source>
</evidence>
<evidence type="ECO:0000313" key="11">
    <source>
        <dbReference type="Proteomes" id="UP000476176"/>
    </source>
</evidence>
<dbReference type="EMBL" id="QXGB01001924">
    <property type="protein sequence ID" value="KAE9183710.1"/>
    <property type="molecule type" value="Genomic_DNA"/>
</dbReference>
<proteinExistence type="predicted"/>